<dbReference type="InterPro" id="IPR002513">
    <property type="entry name" value="Tn3_Tnp_DDE_dom"/>
</dbReference>
<accession>A0ABQ1H5A9</accession>
<dbReference type="Pfam" id="PF01526">
    <property type="entry name" value="DDE_Tnp_Tn3"/>
    <property type="match status" value="1"/>
</dbReference>
<name>A0ABQ1H5A9_9BACL</name>
<organism evidence="2 3">
    <name type="scientific">Kroppenstedtia guangzhouensis</name>
    <dbReference type="NCBI Taxonomy" id="1274356"/>
    <lineage>
        <taxon>Bacteria</taxon>
        <taxon>Bacillati</taxon>
        <taxon>Bacillota</taxon>
        <taxon>Bacilli</taxon>
        <taxon>Bacillales</taxon>
        <taxon>Thermoactinomycetaceae</taxon>
        <taxon>Kroppenstedtia</taxon>
    </lineage>
</organism>
<evidence type="ECO:0000313" key="2">
    <source>
        <dbReference type="EMBL" id="GGA58300.1"/>
    </source>
</evidence>
<protein>
    <recommendedName>
        <fullName evidence="1">Tn3 transposase DDE domain-containing protein</fullName>
    </recommendedName>
</protein>
<keyword evidence="3" id="KW-1185">Reference proteome</keyword>
<dbReference type="EMBL" id="BMEX01000029">
    <property type="protein sequence ID" value="GGA58300.1"/>
    <property type="molecule type" value="Genomic_DNA"/>
</dbReference>
<evidence type="ECO:0000259" key="1">
    <source>
        <dbReference type="Pfam" id="PF01526"/>
    </source>
</evidence>
<sequence length="202" mass="23515">MKEHRNLRGDWVPDEVDLSFASEAWQRIIRVKKRVGGYEIARRHLEVCVFSSLATEMKTGDVCIQGSDDFADYREQLLSWEECRPLLAEYHIRYGGYGGIAYHHVSDNYIALFSHFIPCGVWEAVYIIEGLLKNESDIQPDTMHADTQGQSTPVFALAYLLGIKLMPRIRNLKKLKFFRPFEDVRFRHIDGLFSETIDWKLI</sequence>
<proteinExistence type="predicted"/>
<dbReference type="Proteomes" id="UP000617979">
    <property type="component" value="Unassembled WGS sequence"/>
</dbReference>
<evidence type="ECO:0000313" key="3">
    <source>
        <dbReference type="Proteomes" id="UP000617979"/>
    </source>
</evidence>
<comment type="caution">
    <text evidence="2">The sequence shown here is derived from an EMBL/GenBank/DDBJ whole genome shotgun (WGS) entry which is preliminary data.</text>
</comment>
<reference evidence="3" key="1">
    <citation type="journal article" date="2019" name="Int. J. Syst. Evol. Microbiol.">
        <title>The Global Catalogue of Microorganisms (GCM) 10K type strain sequencing project: providing services to taxonomists for standard genome sequencing and annotation.</title>
        <authorList>
            <consortium name="The Broad Institute Genomics Platform"/>
            <consortium name="The Broad Institute Genome Sequencing Center for Infectious Disease"/>
            <person name="Wu L."/>
            <person name="Ma J."/>
        </authorList>
    </citation>
    <scope>NUCLEOTIDE SEQUENCE [LARGE SCALE GENOMIC DNA]</scope>
    <source>
        <strain evidence="3">CGMCC 1.12404</strain>
    </source>
</reference>
<gene>
    <name evidence="2" type="ORF">GCM10007416_34390</name>
</gene>
<feature type="domain" description="Tn3 transposase DDE" evidence="1">
    <location>
        <begin position="86"/>
        <end position="202"/>
    </location>
</feature>